<dbReference type="InterPro" id="IPR002656">
    <property type="entry name" value="Acyl_transf_3_dom"/>
</dbReference>
<dbReference type="STRING" id="659014.SAMN04487996_118105"/>
<keyword evidence="1" id="KW-1133">Transmembrane helix</keyword>
<evidence type="ECO:0000259" key="2">
    <source>
        <dbReference type="Pfam" id="PF01757"/>
    </source>
</evidence>
<accession>A0A1G7TZ55</accession>
<dbReference type="OrthoDB" id="9809782at2"/>
<feature type="transmembrane region" description="Helical" evidence="1">
    <location>
        <begin position="320"/>
        <end position="339"/>
    </location>
</feature>
<dbReference type="EMBL" id="FNAN01000018">
    <property type="protein sequence ID" value="SDG40612.1"/>
    <property type="molecule type" value="Genomic_DNA"/>
</dbReference>
<gene>
    <name evidence="3" type="ORF">SAMN04487996_118105</name>
</gene>
<dbReference type="RefSeq" id="WP_090156101.1">
    <property type="nucleotide sequence ID" value="NZ_FNAN01000018.1"/>
</dbReference>
<feature type="transmembrane region" description="Helical" evidence="1">
    <location>
        <begin position="96"/>
        <end position="117"/>
    </location>
</feature>
<dbReference type="InterPro" id="IPR050623">
    <property type="entry name" value="Glucan_succinyl_AcylTrfase"/>
</dbReference>
<name>A0A1G7TZ55_9BACT</name>
<keyword evidence="3" id="KW-0378">Hydrolase</keyword>
<keyword evidence="3" id="KW-0012">Acyltransferase</keyword>
<evidence type="ECO:0000256" key="1">
    <source>
        <dbReference type="SAM" id="Phobius"/>
    </source>
</evidence>
<protein>
    <submittedName>
        <fullName evidence="3">Peptidoglycan/LPS O-acetylase OafA/YrhL, contains acyltransferase and SGNH-hydrolase domains</fullName>
    </submittedName>
</protein>
<dbReference type="GO" id="GO:0016787">
    <property type="term" value="F:hydrolase activity"/>
    <property type="evidence" value="ECO:0007669"/>
    <property type="project" value="UniProtKB-KW"/>
</dbReference>
<feature type="transmembrane region" description="Helical" evidence="1">
    <location>
        <begin position="21"/>
        <end position="40"/>
    </location>
</feature>
<keyword evidence="1" id="KW-0472">Membrane</keyword>
<dbReference type="PANTHER" id="PTHR36927:SF3">
    <property type="entry name" value="GLUCANS BIOSYNTHESIS PROTEIN C"/>
    <property type="match status" value="1"/>
</dbReference>
<feature type="transmembrane region" description="Helical" evidence="1">
    <location>
        <begin position="345"/>
        <end position="367"/>
    </location>
</feature>
<feature type="transmembrane region" description="Helical" evidence="1">
    <location>
        <begin position="227"/>
        <end position="243"/>
    </location>
</feature>
<feature type="transmembrane region" description="Helical" evidence="1">
    <location>
        <begin position="183"/>
        <end position="207"/>
    </location>
</feature>
<evidence type="ECO:0000313" key="4">
    <source>
        <dbReference type="Proteomes" id="UP000198748"/>
    </source>
</evidence>
<dbReference type="GO" id="GO:0016747">
    <property type="term" value="F:acyltransferase activity, transferring groups other than amino-acyl groups"/>
    <property type="evidence" value="ECO:0007669"/>
    <property type="project" value="InterPro"/>
</dbReference>
<proteinExistence type="predicted"/>
<feature type="transmembrane region" description="Helical" evidence="1">
    <location>
        <begin position="252"/>
        <end position="269"/>
    </location>
</feature>
<dbReference type="AlphaFoldDB" id="A0A1G7TZ55"/>
<reference evidence="4" key="1">
    <citation type="submission" date="2016-10" db="EMBL/GenBank/DDBJ databases">
        <authorList>
            <person name="Varghese N."/>
            <person name="Submissions S."/>
        </authorList>
    </citation>
    <scope>NUCLEOTIDE SEQUENCE [LARGE SCALE GENOMIC DNA]</scope>
    <source>
        <strain evidence="4">DSM 25329</strain>
    </source>
</reference>
<dbReference type="PANTHER" id="PTHR36927">
    <property type="entry name" value="BLR4337 PROTEIN"/>
    <property type="match status" value="1"/>
</dbReference>
<organism evidence="3 4">
    <name type="scientific">Dyadobacter soli</name>
    <dbReference type="NCBI Taxonomy" id="659014"/>
    <lineage>
        <taxon>Bacteria</taxon>
        <taxon>Pseudomonadati</taxon>
        <taxon>Bacteroidota</taxon>
        <taxon>Cytophagia</taxon>
        <taxon>Cytophagales</taxon>
        <taxon>Spirosomataceae</taxon>
        <taxon>Dyadobacter</taxon>
    </lineage>
</organism>
<dbReference type="Proteomes" id="UP000198748">
    <property type="component" value="Unassembled WGS sequence"/>
</dbReference>
<keyword evidence="4" id="KW-1185">Reference proteome</keyword>
<keyword evidence="1" id="KW-0812">Transmembrane</keyword>
<feature type="domain" description="Acyltransferase 3" evidence="2">
    <location>
        <begin position="18"/>
        <end position="364"/>
    </location>
</feature>
<dbReference type="Pfam" id="PF01757">
    <property type="entry name" value="Acyl_transf_3"/>
    <property type="match status" value="1"/>
</dbReference>
<sequence length="399" mass="47003">METKPDQFHPASTNIRRYDLDWLRVIAFAILIFFHVGMFFNHWDWHIKNNVVTHAVEWPMRFSSQWRMSLLFMISGAGVYFALGNRGPAAFLKERFVRIFIPLAFGMFVIVPPQIFFERLTQGQTYGYGDFYKTVFQFVPYPQGSFSWHHLWYLVYIFCYSLLGLPLLLLLRRSVGFTQRVAAFFANPWALIILPVLWHVGGSMLLSEPFPTTHNLVRDWNEHFHDFTLFVTGFVLCTQTRFWETLQKHRRLTLGIWITLTIALYAYYWTVDRDMNATEWLVYDIIKTTNAWCILLSFFGYGYTYLQFTNPFLKYANEAVYPFYILHQTVIICLAYPLINAPVHWFVKFVYLCVATFVVCLGTYHFLIRRSNVLRVLFGMKAVKRRKAGETVAPISSIS</sequence>
<keyword evidence="3" id="KW-0808">Transferase</keyword>
<evidence type="ECO:0000313" key="3">
    <source>
        <dbReference type="EMBL" id="SDG40612.1"/>
    </source>
</evidence>
<feature type="transmembrane region" description="Helical" evidence="1">
    <location>
        <begin position="151"/>
        <end position="171"/>
    </location>
</feature>
<feature type="transmembrane region" description="Helical" evidence="1">
    <location>
        <begin position="289"/>
        <end position="308"/>
    </location>
</feature>
<feature type="transmembrane region" description="Helical" evidence="1">
    <location>
        <begin position="66"/>
        <end position="84"/>
    </location>
</feature>